<dbReference type="RefSeq" id="WP_088149561.1">
    <property type="nucleotide sequence ID" value="NZ_NHON01000003.1"/>
</dbReference>
<keyword evidence="5" id="KW-1185">Reference proteome</keyword>
<evidence type="ECO:0000256" key="2">
    <source>
        <dbReference type="ARBA" id="ARBA00022801"/>
    </source>
</evidence>
<comment type="caution">
    <text evidence="4">The sequence shown here is derived from an EMBL/GenBank/DDBJ whole genome shotgun (WGS) entry which is preliminary data.</text>
</comment>
<dbReference type="Gene3D" id="1.20.120.710">
    <property type="entry name" value="Haloacid dehalogenase hydrolase-like domain"/>
    <property type="match status" value="1"/>
</dbReference>
<keyword evidence="2" id="KW-0378">Hydrolase</keyword>
<dbReference type="InterPro" id="IPR023214">
    <property type="entry name" value="HAD_sf"/>
</dbReference>
<comment type="cofactor">
    <cofactor evidence="1">
        <name>Mg(2+)</name>
        <dbReference type="ChEBI" id="CHEBI:18420"/>
    </cofactor>
</comment>
<evidence type="ECO:0000313" key="4">
    <source>
        <dbReference type="EMBL" id="OWJ68771.1"/>
    </source>
</evidence>
<dbReference type="SUPFAM" id="SSF56784">
    <property type="entry name" value="HAD-like"/>
    <property type="match status" value="1"/>
</dbReference>
<dbReference type="PANTHER" id="PTHR46470">
    <property type="entry name" value="N-ACYLNEURAMINATE-9-PHOSPHATASE"/>
    <property type="match status" value="1"/>
</dbReference>
<keyword evidence="3" id="KW-0460">Magnesium</keyword>
<proteinExistence type="predicted"/>
<dbReference type="NCBIfam" id="TIGR01509">
    <property type="entry name" value="HAD-SF-IA-v3"/>
    <property type="match status" value="1"/>
</dbReference>
<dbReference type="InterPro" id="IPR006439">
    <property type="entry name" value="HAD-SF_hydro_IA"/>
</dbReference>
<accession>A0A211ZU16</accession>
<dbReference type="Proteomes" id="UP000196655">
    <property type="component" value="Unassembled WGS sequence"/>
</dbReference>
<dbReference type="InterPro" id="IPR036412">
    <property type="entry name" value="HAD-like_sf"/>
</dbReference>
<dbReference type="PANTHER" id="PTHR46470:SF4">
    <property type="entry name" value="5-AMINO-6-(5-PHOSPHO-D-RIBITYLAMINO)URACIL PHOSPHATASE YIGB"/>
    <property type="match status" value="1"/>
</dbReference>
<gene>
    <name evidence="4" type="ORF">BWR60_03215</name>
</gene>
<dbReference type="OrthoDB" id="9809962at2"/>
<dbReference type="SFLD" id="SFLDS00003">
    <property type="entry name" value="Haloacid_Dehalogenase"/>
    <property type="match status" value="1"/>
</dbReference>
<dbReference type="GO" id="GO:0009231">
    <property type="term" value="P:riboflavin biosynthetic process"/>
    <property type="evidence" value="ECO:0007669"/>
    <property type="project" value="TreeGrafter"/>
</dbReference>
<dbReference type="EMBL" id="NHON01000003">
    <property type="protein sequence ID" value="OWJ68771.1"/>
    <property type="molecule type" value="Genomic_DNA"/>
</dbReference>
<name>A0A211ZU16_9PROT</name>
<dbReference type="SFLD" id="SFLDG01129">
    <property type="entry name" value="C1.5:_HAD__Beta-PGM__Phosphata"/>
    <property type="match status" value="1"/>
</dbReference>
<protein>
    <submittedName>
        <fullName evidence="4">Phosphoglycolate phosphatase</fullName>
    </submittedName>
</protein>
<dbReference type="PRINTS" id="PR00413">
    <property type="entry name" value="HADHALOGNASE"/>
</dbReference>
<reference evidence="5" key="1">
    <citation type="submission" date="2017-05" db="EMBL/GenBank/DDBJ databases">
        <authorList>
            <person name="Macchi M."/>
            <person name="Festa S."/>
            <person name="Coppotelli B.M."/>
            <person name="Morelli I.S."/>
        </authorList>
    </citation>
    <scope>NUCLEOTIDE SEQUENCE [LARGE SCALE GENOMIC DNA]</scope>
    <source>
        <strain evidence="5">I</strain>
    </source>
</reference>
<evidence type="ECO:0000313" key="5">
    <source>
        <dbReference type="Proteomes" id="UP000196655"/>
    </source>
</evidence>
<evidence type="ECO:0000256" key="1">
    <source>
        <dbReference type="ARBA" id="ARBA00001946"/>
    </source>
</evidence>
<sequence length="249" mass="27147">MLLPRAILFDLDETLISAYGRPEAAWLAVAAELSEALAPWSPADIAAAVGAFARGFWAEAERHRIWRQRIGEARRVIVAGAFETLAATGRPAPAPDVLHRLADRFTAYRDEQMRLFPDAHAVVDGFRARGVRLALVTNGAAEVQRAKITRFDLAHRFDHIQIEGEHGFGKPEERAYRHALQALGVAPTEAWMVGDNLEWEVSAPQRLGIHAIWVDGAGDGLPAGSTIRPDRVIRAVAELLLDTSAGTAA</sequence>
<evidence type="ECO:0000256" key="3">
    <source>
        <dbReference type="ARBA" id="ARBA00022842"/>
    </source>
</evidence>
<dbReference type="Gene3D" id="3.40.50.1000">
    <property type="entry name" value="HAD superfamily/HAD-like"/>
    <property type="match status" value="1"/>
</dbReference>
<organism evidence="4 5">
    <name type="scientific">Inquilinus limosus</name>
    <dbReference type="NCBI Taxonomy" id="171674"/>
    <lineage>
        <taxon>Bacteria</taxon>
        <taxon>Pseudomonadati</taxon>
        <taxon>Pseudomonadota</taxon>
        <taxon>Alphaproteobacteria</taxon>
        <taxon>Rhodospirillales</taxon>
        <taxon>Rhodospirillaceae</taxon>
        <taxon>Inquilinus</taxon>
    </lineage>
</organism>
<dbReference type="Pfam" id="PF00702">
    <property type="entry name" value="Hydrolase"/>
    <property type="match status" value="1"/>
</dbReference>
<dbReference type="GO" id="GO:0016787">
    <property type="term" value="F:hydrolase activity"/>
    <property type="evidence" value="ECO:0007669"/>
    <property type="project" value="UniProtKB-KW"/>
</dbReference>
<dbReference type="NCBIfam" id="TIGR01549">
    <property type="entry name" value="HAD-SF-IA-v1"/>
    <property type="match status" value="1"/>
</dbReference>
<dbReference type="AlphaFoldDB" id="A0A211ZU16"/>
<dbReference type="InterPro" id="IPR051400">
    <property type="entry name" value="HAD-like_hydrolase"/>
</dbReference>